<feature type="domain" description="GS beta-grasp" evidence="3">
    <location>
        <begin position="92"/>
        <end position="184"/>
    </location>
</feature>
<dbReference type="SMART" id="SM01230">
    <property type="entry name" value="Gln-synt_C"/>
    <property type="match status" value="1"/>
</dbReference>
<dbReference type="InterPro" id="IPR022147">
    <property type="entry name" value="GSIII_N"/>
</dbReference>
<dbReference type="Gene3D" id="1.20.120.1560">
    <property type="match status" value="1"/>
</dbReference>
<dbReference type="PANTHER" id="PTHR42974">
    <property type="entry name" value="GLUTAMINE SYNTHETASE"/>
    <property type="match status" value="1"/>
</dbReference>
<feature type="domain" description="GS catalytic" evidence="4">
    <location>
        <begin position="189"/>
        <end position="622"/>
    </location>
</feature>
<organism evidence="5 6">
    <name type="scientific">Halobacteriovorax marinus (strain ATCC BAA-682 / DSM 15412 / SJ)</name>
    <name type="common">Bacteriovorax marinus</name>
    <dbReference type="NCBI Taxonomy" id="862908"/>
    <lineage>
        <taxon>Bacteria</taxon>
        <taxon>Pseudomonadati</taxon>
        <taxon>Bdellovibrionota</taxon>
        <taxon>Bacteriovoracia</taxon>
        <taxon>Bacteriovoracales</taxon>
        <taxon>Halobacteriovoraceae</taxon>
        <taxon>Halobacteriovorax</taxon>
    </lineage>
</organism>
<evidence type="ECO:0000259" key="3">
    <source>
        <dbReference type="PROSITE" id="PS51986"/>
    </source>
</evidence>
<dbReference type="Proteomes" id="UP000008963">
    <property type="component" value="Chromosome"/>
</dbReference>
<gene>
    <name evidence="5" type="primary">glnA</name>
    <name evidence="5" type="ordered locus">BMS_2227</name>
</gene>
<dbReference type="InterPro" id="IPR008146">
    <property type="entry name" value="Gln_synth_cat_dom"/>
</dbReference>
<dbReference type="KEGG" id="bmx:BMS_2227"/>
<dbReference type="PROSITE" id="PS51987">
    <property type="entry name" value="GS_CATALYTIC"/>
    <property type="match status" value="1"/>
</dbReference>
<dbReference type="InterPro" id="IPR008147">
    <property type="entry name" value="Gln_synt_N"/>
</dbReference>
<name>E1X459_HALMS</name>
<dbReference type="Pfam" id="PF00120">
    <property type="entry name" value="Gln-synt_C"/>
    <property type="match status" value="1"/>
</dbReference>
<dbReference type="InterPro" id="IPR052725">
    <property type="entry name" value="GS_Type-3"/>
</dbReference>
<dbReference type="InterPro" id="IPR040577">
    <property type="entry name" value="Gln-synt_C"/>
</dbReference>
<accession>E1X459</accession>
<sequence length="728" mass="81703">MPSKYSRIEAKKFAINRKERTFKRPVDLNGNFQKVSEYYGENVFHYLTAPGIPESIKNELLTVSNSGNKLKKEHADIVAKAVTEWATAKGATHFCHWFQPLTGSTAEKHDAFLDLDGELPIEKLSAGQLMQGEPDASSFPNGGARSTFEARGYTSWDLTSPMFLMDGVNGKTLCIPTAFVSYHGDALDMKTPLLRSVTRLNDVATKFMNLIGFTDTKKVSVTCGAEQEYFLVDKAFYFSRPDLVMTGRTLLGSLSHKNQQLDDHYFGRIPERVLSCMEEIDYELHRLGIPAKTRHNEVAPGQFEIAQIFREANVSADNNQLVMAVIKEVAEKHNFIALLHEKPFAGINGSGKHINWSMATDDGMNLLEPGNKPEKNIKFLAVTSIVIEAVYRRAKLLRMAISSQGNDHRLGANEAPPSIISVFTGSNLEKIFEAIKNGETVSEEGKVVLDLGANQLANLMMDNTDRNRTSPFAFTGNKFEFRAVGSSQSISFPLSILNAAVTEVFEESIEFLEKEIKASSVEAALMKLTKKWLQSSWNIIFNGDGYSQEWVEEAKKRGLPNLRTTADALGALLDDEQTKYMVEKGIFRKNELQMRYNVLVENYNTLREIEFQTQMDIVKKNVLPATLEYKKRLGKVIKVQKEIGLESSVEVEMYKKLNFTVESLYANLMNLTSACSALNGDAAKNSLEIANNIFPLSEKLAQSCNEVEDLIPNELWPLPTYYEMLFLR</sequence>
<keyword evidence="6" id="KW-1185">Reference proteome</keyword>
<dbReference type="Gene3D" id="3.30.590.10">
    <property type="entry name" value="Glutamine synthetase/guanido kinase, catalytic domain"/>
    <property type="match status" value="1"/>
</dbReference>
<dbReference type="PANTHER" id="PTHR42974:SF1">
    <property type="entry name" value="TYPE-3 GLUTAMINE SYNTHETASE"/>
    <property type="match status" value="1"/>
</dbReference>
<dbReference type="HOGENOM" id="CLU_024307_0_0_7"/>
<comment type="similarity">
    <text evidence="1 2">Belongs to the glutamine synthetase family.</text>
</comment>
<dbReference type="PATRIC" id="fig|862908.3.peg.2119"/>
<dbReference type="InterPro" id="IPR014746">
    <property type="entry name" value="Gln_synth/guanido_kin_cat_dom"/>
</dbReference>
<dbReference type="GO" id="GO:0004356">
    <property type="term" value="F:glutamine synthetase activity"/>
    <property type="evidence" value="ECO:0007669"/>
    <property type="project" value="InterPro"/>
</dbReference>
<evidence type="ECO:0000313" key="5">
    <source>
        <dbReference type="EMBL" id="CBW27030.1"/>
    </source>
</evidence>
<dbReference type="SUPFAM" id="SSF55931">
    <property type="entry name" value="Glutamine synthetase/guanido kinase"/>
    <property type="match status" value="1"/>
</dbReference>
<proteinExistence type="inferred from homology"/>
<evidence type="ECO:0000256" key="2">
    <source>
        <dbReference type="RuleBase" id="RU000384"/>
    </source>
</evidence>
<dbReference type="InterPro" id="IPR027303">
    <property type="entry name" value="Gln_synth_gly_rich_site"/>
</dbReference>
<dbReference type="PROSITE" id="PS51986">
    <property type="entry name" value="GS_BETA_GRASP"/>
    <property type="match status" value="1"/>
</dbReference>
<dbReference type="EMBL" id="FQ312005">
    <property type="protein sequence ID" value="CBW27030.1"/>
    <property type="molecule type" value="Genomic_DNA"/>
</dbReference>
<reference evidence="6" key="1">
    <citation type="journal article" date="2013" name="ISME J.">
        <title>A small predatory core genome in the divergent marine Bacteriovorax marinus SJ and the terrestrial Bdellovibrio bacteriovorus.</title>
        <authorList>
            <person name="Crossman L.C."/>
            <person name="Chen H."/>
            <person name="Cerdeno-Tarraga A.M."/>
            <person name="Brooks K."/>
            <person name="Quail M.A."/>
            <person name="Pineiro S.A."/>
            <person name="Hobley L."/>
            <person name="Sockett R.E."/>
            <person name="Bentley S.D."/>
            <person name="Parkhill J."/>
            <person name="Williams H.N."/>
            <person name="Stine O.C."/>
        </authorList>
    </citation>
    <scope>NUCLEOTIDE SEQUENCE [LARGE SCALE GENOMIC DNA]</scope>
    <source>
        <strain evidence="6">ATCC BAA-682 / DSM 15412 / SJ</strain>
    </source>
</reference>
<evidence type="ECO:0000313" key="6">
    <source>
        <dbReference type="Proteomes" id="UP000008963"/>
    </source>
</evidence>
<evidence type="ECO:0000256" key="1">
    <source>
        <dbReference type="PROSITE-ProRule" id="PRU01330"/>
    </source>
</evidence>
<dbReference type="eggNOG" id="COG3968">
    <property type="taxonomic scope" value="Bacteria"/>
</dbReference>
<dbReference type="STRING" id="862908.BMS_2227"/>
<dbReference type="OrthoDB" id="9807095at2"/>
<protein>
    <submittedName>
        <fullName evidence="5">Glutamine synthetase</fullName>
    </submittedName>
</protein>
<evidence type="ECO:0000259" key="4">
    <source>
        <dbReference type="PROSITE" id="PS51987"/>
    </source>
</evidence>
<dbReference type="PROSITE" id="PS00181">
    <property type="entry name" value="GLNA_ATP"/>
    <property type="match status" value="1"/>
</dbReference>
<dbReference type="AlphaFoldDB" id="E1X459"/>
<dbReference type="Pfam" id="PF12437">
    <property type="entry name" value="GSIII_N"/>
    <property type="match status" value="1"/>
</dbReference>
<dbReference type="RefSeq" id="WP_014244808.1">
    <property type="nucleotide sequence ID" value="NC_016620.1"/>
</dbReference>
<dbReference type="GO" id="GO:0006542">
    <property type="term" value="P:glutamine biosynthetic process"/>
    <property type="evidence" value="ECO:0007669"/>
    <property type="project" value="InterPro"/>
</dbReference>
<dbReference type="Pfam" id="PF18318">
    <property type="entry name" value="Gln-synt_C-ter"/>
    <property type="match status" value="1"/>
</dbReference>